<keyword evidence="3 8" id="KW-1133">Transmembrane helix</keyword>
<dbReference type="PROSITE" id="PS51503">
    <property type="entry name" value="HIG1"/>
    <property type="match status" value="1"/>
</dbReference>
<dbReference type="Gene3D" id="6.10.140.1320">
    <property type="match status" value="1"/>
</dbReference>
<evidence type="ECO:0000256" key="5">
    <source>
        <dbReference type="ARBA" id="ARBA00023136"/>
    </source>
</evidence>
<evidence type="ECO:0000313" key="10">
    <source>
        <dbReference type="EMBL" id="KAF9805093.1"/>
    </source>
</evidence>
<reference evidence="10" key="2">
    <citation type="journal article" name="Front. Microbiol.">
        <title>Degradative Capacity of Two Strains of Rhodonia placenta: From Phenotype to Genotype.</title>
        <authorList>
            <person name="Kolle M."/>
            <person name="Horta M.A.C."/>
            <person name="Nowrousian M."/>
            <person name="Ohm R.A."/>
            <person name="Benz J.P."/>
            <person name="Pilgard A."/>
        </authorList>
    </citation>
    <scope>NUCLEOTIDE SEQUENCE</scope>
    <source>
        <strain evidence="10">FPRL280</strain>
    </source>
</reference>
<evidence type="ECO:0000256" key="1">
    <source>
        <dbReference type="ARBA" id="ARBA00004325"/>
    </source>
</evidence>
<keyword evidence="5 8" id="KW-0472">Membrane</keyword>
<comment type="caution">
    <text evidence="10">The sequence shown here is derived from an EMBL/GenBank/DDBJ whole genome shotgun (WGS) entry which is preliminary data.</text>
</comment>
<dbReference type="GO" id="GO:0031966">
    <property type="term" value="C:mitochondrial membrane"/>
    <property type="evidence" value="ECO:0007669"/>
    <property type="project" value="UniProtKB-SubCell"/>
</dbReference>
<evidence type="ECO:0000256" key="7">
    <source>
        <dbReference type="SAM" id="MobiDB-lite"/>
    </source>
</evidence>
<feature type="transmembrane region" description="Helical" evidence="8">
    <location>
        <begin position="58"/>
        <end position="81"/>
    </location>
</feature>
<proteinExistence type="predicted"/>
<dbReference type="InterPro" id="IPR050355">
    <property type="entry name" value="RCF1"/>
</dbReference>
<feature type="compositionally biased region" description="Pro residues" evidence="7">
    <location>
        <begin position="168"/>
        <end position="179"/>
    </location>
</feature>
<keyword evidence="6" id="KW-0175">Coiled coil</keyword>
<sequence length="224" mass="23767">MSVRNVTPVPPNVKTYKEKFTRKFKEQPLVPIGALATCAALITAMVKMRRGEAKAMNYWLRARVLTQGLTIAAIVGGSYAYGQTKQQNEARAAAEQDVLLATAAQERAEFQVRLAAAEEAHRIEEEEMARGGRGSALPAGAGQVQQAGGGWFSWFGGGGYAKREQGAPEPPKTNEPLLPPSGVSSAPAGVDMVRSPVADSDATPPSSKGVWERLGWGSGSDKKS</sequence>
<comment type="subcellular location">
    <subcellularLocation>
        <location evidence="1">Mitochondrion membrane</location>
    </subcellularLocation>
</comment>
<dbReference type="Proteomes" id="UP000639403">
    <property type="component" value="Unassembled WGS sequence"/>
</dbReference>
<keyword evidence="4" id="KW-0496">Mitochondrion</keyword>
<evidence type="ECO:0000259" key="9">
    <source>
        <dbReference type="PROSITE" id="PS51503"/>
    </source>
</evidence>
<dbReference type="Pfam" id="PF04588">
    <property type="entry name" value="HIG_1_N"/>
    <property type="match status" value="1"/>
</dbReference>
<dbReference type="EMBL" id="JADOXO010000406">
    <property type="protein sequence ID" value="KAF9805093.1"/>
    <property type="molecule type" value="Genomic_DNA"/>
</dbReference>
<evidence type="ECO:0000313" key="11">
    <source>
        <dbReference type="Proteomes" id="UP000639403"/>
    </source>
</evidence>
<organism evidence="10 11">
    <name type="scientific">Rhodonia placenta</name>
    <dbReference type="NCBI Taxonomy" id="104341"/>
    <lineage>
        <taxon>Eukaryota</taxon>
        <taxon>Fungi</taxon>
        <taxon>Dikarya</taxon>
        <taxon>Basidiomycota</taxon>
        <taxon>Agaricomycotina</taxon>
        <taxon>Agaricomycetes</taxon>
        <taxon>Polyporales</taxon>
        <taxon>Adustoporiaceae</taxon>
        <taxon>Rhodonia</taxon>
    </lineage>
</organism>
<feature type="region of interest" description="Disordered" evidence="7">
    <location>
        <begin position="159"/>
        <end position="224"/>
    </location>
</feature>
<evidence type="ECO:0000256" key="2">
    <source>
        <dbReference type="ARBA" id="ARBA00022692"/>
    </source>
</evidence>
<dbReference type="AlphaFoldDB" id="A0A8H7TYP1"/>
<dbReference type="InterPro" id="IPR007667">
    <property type="entry name" value="Hypoxia_induced_domain"/>
</dbReference>
<dbReference type="PANTHER" id="PTHR12297:SF3">
    <property type="entry name" value="HIG1 DOMAIN FAMILY MEMBER 1A"/>
    <property type="match status" value="1"/>
</dbReference>
<evidence type="ECO:0000256" key="4">
    <source>
        <dbReference type="ARBA" id="ARBA00023128"/>
    </source>
</evidence>
<dbReference type="PANTHER" id="PTHR12297">
    <property type="entry name" value="HYPOXIA-INDUCBILE GENE 1 HIG1 -RELATED"/>
    <property type="match status" value="1"/>
</dbReference>
<protein>
    <recommendedName>
        <fullName evidence="9">HIG1 domain-containing protein</fullName>
    </recommendedName>
</protein>
<name>A0A8H7TYP1_9APHY</name>
<reference evidence="10" key="1">
    <citation type="submission" date="2020-11" db="EMBL/GenBank/DDBJ databases">
        <authorList>
            <person name="Koelle M."/>
            <person name="Horta M.A.C."/>
            <person name="Nowrousian M."/>
            <person name="Ohm R.A."/>
            <person name="Benz P."/>
            <person name="Pilgard A."/>
        </authorList>
    </citation>
    <scope>NUCLEOTIDE SEQUENCE</scope>
    <source>
        <strain evidence="10">FPRL280</strain>
    </source>
</reference>
<feature type="domain" description="HIG1" evidence="9">
    <location>
        <begin position="1"/>
        <end position="92"/>
    </location>
</feature>
<accession>A0A8H7TYP1</accession>
<evidence type="ECO:0000256" key="3">
    <source>
        <dbReference type="ARBA" id="ARBA00022989"/>
    </source>
</evidence>
<feature type="transmembrane region" description="Helical" evidence="8">
    <location>
        <begin position="29"/>
        <end position="46"/>
    </location>
</feature>
<gene>
    <name evidence="10" type="ORF">IEO21_09202</name>
</gene>
<feature type="coiled-coil region" evidence="6">
    <location>
        <begin position="100"/>
        <end position="127"/>
    </location>
</feature>
<keyword evidence="2 8" id="KW-0812">Transmembrane</keyword>
<evidence type="ECO:0000256" key="6">
    <source>
        <dbReference type="SAM" id="Coils"/>
    </source>
</evidence>
<evidence type="ECO:0000256" key="8">
    <source>
        <dbReference type="SAM" id="Phobius"/>
    </source>
</evidence>
<dbReference type="GO" id="GO:0097250">
    <property type="term" value="P:mitochondrial respirasome assembly"/>
    <property type="evidence" value="ECO:0007669"/>
    <property type="project" value="TreeGrafter"/>
</dbReference>